<protein>
    <submittedName>
        <fullName evidence="3">KRAB-A domain-containing protein 2-like</fullName>
    </submittedName>
</protein>
<evidence type="ECO:0000259" key="1">
    <source>
        <dbReference type="PROSITE" id="PS50994"/>
    </source>
</evidence>
<dbReference type="Proteomes" id="UP000192223">
    <property type="component" value="Unplaced"/>
</dbReference>
<dbReference type="GeneID" id="112904161"/>
<proteinExistence type="predicted"/>
<dbReference type="Gene3D" id="3.30.420.10">
    <property type="entry name" value="Ribonuclease H-like superfamily/Ribonuclease H"/>
    <property type="match status" value="1"/>
</dbReference>
<sequence>MALKTEFVSVPMQTEYDNCFTSANAENTCEDSELKEKFDQQLKDFYDSQGGRQKPWTIARVVEVISHLKTAKTAIELGIRRTPPQYYWGKRCDLISIDDEDYLILKKSTPDDPTVRVIPIEKYYDFLLEIHKESGHGGRDKMLYSIKNRGLYIQKKAVEIFVALCSICKRKTHIPRKNAFMKLTSLTGFNVRGQVDLIDFQTAPDGEYKWLLSYQDHTTKFLQLRPLRSKEASEVASELVKIFLTFGAPTVLQSDSGGEFTVEILEKIMKMWPDCKTIHASPRHPETQSCMERNNQDVENMLRIWMVANDSTSWSIGCYFVQYQKNTSYHRIIGRSPYRAVFGCDPKSTLENSVDS</sequence>
<dbReference type="AlphaFoldDB" id="A0A7F5R244"/>
<organism evidence="2 3">
    <name type="scientific">Agrilus planipennis</name>
    <name type="common">Emerald ash borer</name>
    <name type="synonym">Agrilus marcopoli</name>
    <dbReference type="NCBI Taxonomy" id="224129"/>
    <lineage>
        <taxon>Eukaryota</taxon>
        <taxon>Metazoa</taxon>
        <taxon>Ecdysozoa</taxon>
        <taxon>Arthropoda</taxon>
        <taxon>Hexapoda</taxon>
        <taxon>Insecta</taxon>
        <taxon>Pterygota</taxon>
        <taxon>Neoptera</taxon>
        <taxon>Endopterygota</taxon>
        <taxon>Coleoptera</taxon>
        <taxon>Polyphaga</taxon>
        <taxon>Elateriformia</taxon>
        <taxon>Buprestoidea</taxon>
        <taxon>Buprestidae</taxon>
        <taxon>Agrilinae</taxon>
        <taxon>Agrilus</taxon>
    </lineage>
</organism>
<dbReference type="KEGG" id="apln:112904161"/>
<dbReference type="InterPro" id="IPR036397">
    <property type="entry name" value="RNaseH_sf"/>
</dbReference>
<name>A0A7F5R244_AGRPL</name>
<dbReference type="InterPro" id="IPR001584">
    <property type="entry name" value="Integrase_cat-core"/>
</dbReference>
<dbReference type="OrthoDB" id="6818577at2759"/>
<dbReference type="InParanoid" id="A0A7F5R244"/>
<dbReference type="InterPro" id="IPR012337">
    <property type="entry name" value="RNaseH-like_sf"/>
</dbReference>
<dbReference type="PROSITE" id="PS50994">
    <property type="entry name" value="INTEGRASE"/>
    <property type="match status" value="1"/>
</dbReference>
<dbReference type="PANTHER" id="PTHR37984">
    <property type="entry name" value="PROTEIN CBG26694"/>
    <property type="match status" value="1"/>
</dbReference>
<dbReference type="GO" id="GO:0003676">
    <property type="term" value="F:nucleic acid binding"/>
    <property type="evidence" value="ECO:0007669"/>
    <property type="project" value="InterPro"/>
</dbReference>
<dbReference type="PANTHER" id="PTHR37984:SF5">
    <property type="entry name" value="PROTEIN NYNRIN-LIKE"/>
    <property type="match status" value="1"/>
</dbReference>
<dbReference type="GO" id="GO:0015074">
    <property type="term" value="P:DNA integration"/>
    <property type="evidence" value="ECO:0007669"/>
    <property type="project" value="InterPro"/>
</dbReference>
<feature type="domain" description="Integrase catalytic" evidence="1">
    <location>
        <begin position="171"/>
        <end position="345"/>
    </location>
</feature>
<evidence type="ECO:0000313" key="3">
    <source>
        <dbReference type="RefSeq" id="XP_025829332.1"/>
    </source>
</evidence>
<dbReference type="InterPro" id="IPR050951">
    <property type="entry name" value="Retrovirus_Pol_polyprotein"/>
</dbReference>
<gene>
    <name evidence="3" type="primary">LOC112904161</name>
</gene>
<dbReference type="RefSeq" id="XP_025829332.1">
    <property type="nucleotide sequence ID" value="XM_025973547.1"/>
</dbReference>
<accession>A0A7F5R244</accession>
<keyword evidence="2" id="KW-1185">Reference proteome</keyword>
<reference evidence="3" key="1">
    <citation type="submission" date="2025-08" db="UniProtKB">
        <authorList>
            <consortium name="RefSeq"/>
        </authorList>
    </citation>
    <scope>IDENTIFICATION</scope>
    <source>
        <tissue evidence="3">Entire body</tissue>
    </source>
</reference>
<evidence type="ECO:0000313" key="2">
    <source>
        <dbReference type="Proteomes" id="UP000192223"/>
    </source>
</evidence>
<dbReference type="SUPFAM" id="SSF53098">
    <property type="entry name" value="Ribonuclease H-like"/>
    <property type="match status" value="1"/>
</dbReference>